<evidence type="ECO:0000313" key="1">
    <source>
        <dbReference type="EMBL" id="MBB6262213.1"/>
    </source>
</evidence>
<organism evidence="1 2">
    <name type="scientific">Paenochrobactrum gallinarii</name>
    <dbReference type="NCBI Taxonomy" id="643673"/>
    <lineage>
        <taxon>Bacteria</taxon>
        <taxon>Pseudomonadati</taxon>
        <taxon>Pseudomonadota</taxon>
        <taxon>Alphaproteobacteria</taxon>
        <taxon>Hyphomicrobiales</taxon>
        <taxon>Brucellaceae</taxon>
        <taxon>Paenochrobactrum</taxon>
    </lineage>
</organism>
<evidence type="ECO:0008006" key="3">
    <source>
        <dbReference type="Google" id="ProtNLM"/>
    </source>
</evidence>
<protein>
    <recommendedName>
        <fullName evidence="3">Transposase</fullName>
    </recommendedName>
</protein>
<sequence>MSDSVNHTRTFEILTAGPVGSRRRPRDWPDDVDALKAMVLAMACEQAAKEAQLKAVKQRLSGWRP</sequence>
<dbReference type="EMBL" id="JACIIU010000019">
    <property type="protein sequence ID" value="MBB6262213.1"/>
    <property type="molecule type" value="Genomic_DNA"/>
</dbReference>
<dbReference type="Proteomes" id="UP000555393">
    <property type="component" value="Unassembled WGS sequence"/>
</dbReference>
<reference evidence="1 2" key="1">
    <citation type="submission" date="2020-08" db="EMBL/GenBank/DDBJ databases">
        <title>Genomic Encyclopedia of Type Strains, Phase IV (KMG-IV): sequencing the most valuable type-strain genomes for metagenomic binning, comparative biology and taxonomic classification.</title>
        <authorList>
            <person name="Goeker M."/>
        </authorList>
    </citation>
    <scope>NUCLEOTIDE SEQUENCE [LARGE SCALE GENOMIC DNA]</scope>
    <source>
        <strain evidence="1 2">DSM 22336</strain>
    </source>
</reference>
<keyword evidence="2" id="KW-1185">Reference proteome</keyword>
<dbReference type="AlphaFoldDB" id="A0A841LVL4"/>
<gene>
    <name evidence="1" type="ORF">FHS77_002785</name>
</gene>
<evidence type="ECO:0000313" key="2">
    <source>
        <dbReference type="Proteomes" id="UP000555393"/>
    </source>
</evidence>
<comment type="caution">
    <text evidence="1">The sequence shown here is derived from an EMBL/GenBank/DDBJ whole genome shotgun (WGS) entry which is preliminary data.</text>
</comment>
<name>A0A841LVL4_9HYPH</name>
<accession>A0A841LVL4</accession>
<proteinExistence type="predicted"/>